<reference evidence="5 7" key="3">
    <citation type="submission" date="2019-07" db="EMBL/GenBank/DDBJ databases">
        <title>Whole genome shotgun sequence of Methylobacterium oxalidis NBRC 107715.</title>
        <authorList>
            <person name="Hosoyama A."/>
            <person name="Uohara A."/>
            <person name="Ohji S."/>
            <person name="Ichikawa N."/>
        </authorList>
    </citation>
    <scope>NUCLEOTIDE SEQUENCE [LARGE SCALE GENOMIC DNA]</scope>
    <source>
        <strain evidence="5 7">NBRC 107715</strain>
    </source>
</reference>
<feature type="domain" description="Calcineurin-like phosphoesterase C-terminal" evidence="3">
    <location>
        <begin position="366"/>
        <end position="545"/>
    </location>
</feature>
<organism evidence="5 7">
    <name type="scientific">Methylobacterium oxalidis</name>
    <dbReference type="NCBI Taxonomy" id="944322"/>
    <lineage>
        <taxon>Bacteria</taxon>
        <taxon>Pseudomonadati</taxon>
        <taxon>Pseudomonadota</taxon>
        <taxon>Alphaproteobacteria</taxon>
        <taxon>Hyphomicrobiales</taxon>
        <taxon>Methylobacteriaceae</taxon>
        <taxon>Methylobacterium</taxon>
    </lineage>
</organism>
<evidence type="ECO:0000259" key="3">
    <source>
        <dbReference type="Pfam" id="PF16370"/>
    </source>
</evidence>
<keyword evidence="8" id="KW-1185">Reference proteome</keyword>
<dbReference type="InterPro" id="IPR032288">
    <property type="entry name" value="Metallophos_C"/>
</dbReference>
<evidence type="ECO:0000259" key="2">
    <source>
        <dbReference type="Pfam" id="PF00149"/>
    </source>
</evidence>
<dbReference type="InterPro" id="IPR004843">
    <property type="entry name" value="Calcineurin-like_PHP"/>
</dbReference>
<dbReference type="EMBL" id="BSPK01000105">
    <property type="protein sequence ID" value="GLS66455.1"/>
    <property type="molecule type" value="Genomic_DNA"/>
</dbReference>
<reference evidence="8" key="2">
    <citation type="journal article" date="2019" name="Int. J. Syst. Evol. Microbiol.">
        <title>The Global Catalogue of Microorganisms (GCM) 10K type strain sequencing project: providing services to taxonomists for standard genome sequencing and annotation.</title>
        <authorList>
            <consortium name="The Broad Institute Genomics Platform"/>
            <consortium name="The Broad Institute Genome Sequencing Center for Infectious Disease"/>
            <person name="Wu L."/>
            <person name="Ma J."/>
        </authorList>
    </citation>
    <scope>NUCLEOTIDE SEQUENCE [LARGE SCALE GENOMIC DNA]</scope>
    <source>
        <strain evidence="8">NBRC 107715</strain>
    </source>
</reference>
<sequence length="558" mass="60489">MGEQAPHATRREAVIGLGASAAALSLPARAQGRTEPPATASGVVFEDLSGTGRRQAGDPGLPGIMVSNGRDVVRTDAEGRYALPVEDGDAVFVVKPSGFRVPLDADNLPRFSYVYRPHGTPAEPRLRFRGLTPTGPLPASLDFPLRRAAEPAAFDVLLFTDPQPETTTELGYVRDTAVTRALGTQAAFGLTTGDIMFDDLALYPRYNRLIGRIGIPWWNIGGNHDLNFEAPDNGLSRETYKRVYGAPHYAFMHGDVLFLMLDNVNYLGAATAPPAARGGRYEGRFGERQLAFVENVLRDWPRERLVVAAMHIPLVTDLGSENPANVTADRDRLLALLEGRPSLSVAGHTHTTEHHYLGRDGEHHHHVLTAVSGSWWSGPYDRSGIACADSRDGTPNGYHVLSIAGARYTTRHVAASGPDRAMRICLDSQFHARDAEVARAHTVAELLGSPIAADAVASTDLVVNVFDGGPRTRVGVRFAGRDPVPMERVRRPDPFVAQVYARNAETRRPWVKAEPSSHIWVARLPAGLGPGTHRADVFVVDEYGRDASDALIIEVTSA</sequence>
<dbReference type="GO" id="GO:0016787">
    <property type="term" value="F:hydrolase activity"/>
    <property type="evidence" value="ECO:0007669"/>
    <property type="project" value="InterPro"/>
</dbReference>
<dbReference type="PROSITE" id="PS51318">
    <property type="entry name" value="TAT"/>
    <property type="match status" value="1"/>
</dbReference>
<dbReference type="PANTHER" id="PTHR43143">
    <property type="entry name" value="METALLOPHOSPHOESTERASE, CALCINEURIN SUPERFAMILY"/>
    <property type="match status" value="1"/>
</dbReference>
<dbReference type="Proteomes" id="UP001156856">
    <property type="component" value="Unassembled WGS sequence"/>
</dbReference>
<dbReference type="InterPro" id="IPR006311">
    <property type="entry name" value="TAT_signal"/>
</dbReference>
<comment type="caution">
    <text evidence="5">The sequence shown here is derived from an EMBL/GenBank/DDBJ whole genome shotgun (WGS) entry which is preliminary data.</text>
</comment>
<evidence type="ECO:0000256" key="1">
    <source>
        <dbReference type="SAM" id="MobiDB-lite"/>
    </source>
</evidence>
<evidence type="ECO:0000313" key="6">
    <source>
        <dbReference type="EMBL" id="GLS66455.1"/>
    </source>
</evidence>
<dbReference type="SUPFAM" id="SSF56300">
    <property type="entry name" value="Metallo-dependent phosphatases"/>
    <property type="match status" value="1"/>
</dbReference>
<feature type="domain" description="Calcineurin-like phosphoesterase N-terminal" evidence="4">
    <location>
        <begin position="55"/>
        <end position="118"/>
    </location>
</feature>
<dbReference type="InterPro" id="IPR051918">
    <property type="entry name" value="STPP_CPPED1"/>
</dbReference>
<dbReference type="Pfam" id="PF00149">
    <property type="entry name" value="Metallophos"/>
    <property type="match status" value="1"/>
</dbReference>
<gene>
    <name evidence="6" type="ORF">GCM10007888_48380</name>
    <name evidence="5" type="ORF">MOX02_38760</name>
</gene>
<dbReference type="PANTHER" id="PTHR43143:SF6">
    <property type="entry name" value="BLL3016 PROTEIN"/>
    <property type="match status" value="1"/>
</dbReference>
<reference evidence="6" key="4">
    <citation type="submission" date="2023-01" db="EMBL/GenBank/DDBJ databases">
        <title>Draft genome sequence of Methylobacterium oxalidis strain NBRC 107715.</title>
        <authorList>
            <person name="Sun Q."/>
            <person name="Mori K."/>
        </authorList>
    </citation>
    <scope>NUCLEOTIDE SEQUENCE</scope>
    <source>
        <strain evidence="6">NBRC 107715</strain>
    </source>
</reference>
<evidence type="ECO:0008006" key="9">
    <source>
        <dbReference type="Google" id="ProtNLM"/>
    </source>
</evidence>
<reference evidence="6" key="1">
    <citation type="journal article" date="2014" name="Int. J. Syst. Evol. Microbiol.">
        <title>Complete genome of a new Firmicutes species belonging to the dominant human colonic microbiota ('Ruminococcus bicirculans') reveals two chromosomes and a selective capacity to utilize plant glucans.</title>
        <authorList>
            <consortium name="NISC Comparative Sequencing Program"/>
            <person name="Wegmann U."/>
            <person name="Louis P."/>
            <person name="Goesmann A."/>
            <person name="Henrissat B."/>
            <person name="Duncan S.H."/>
            <person name="Flint H.J."/>
        </authorList>
    </citation>
    <scope>NUCLEOTIDE SEQUENCE</scope>
    <source>
        <strain evidence="6">NBRC 107715</strain>
    </source>
</reference>
<dbReference type="InterPro" id="IPR032285">
    <property type="entry name" value="Metallophos_N"/>
</dbReference>
<dbReference type="RefSeq" id="WP_147027379.1">
    <property type="nucleotide sequence ID" value="NZ_BJZU01000081.1"/>
</dbReference>
<evidence type="ECO:0000313" key="8">
    <source>
        <dbReference type="Proteomes" id="UP001156856"/>
    </source>
</evidence>
<accession>A0A512J789</accession>
<evidence type="ECO:0000313" key="7">
    <source>
        <dbReference type="Proteomes" id="UP000321960"/>
    </source>
</evidence>
<dbReference type="InterPro" id="IPR029052">
    <property type="entry name" value="Metallo-depent_PP-like"/>
</dbReference>
<dbReference type="Proteomes" id="UP000321960">
    <property type="component" value="Unassembled WGS sequence"/>
</dbReference>
<feature type="region of interest" description="Disordered" evidence="1">
    <location>
        <begin position="28"/>
        <end position="62"/>
    </location>
</feature>
<dbReference type="EMBL" id="BJZU01000081">
    <property type="protein sequence ID" value="GEP05838.1"/>
    <property type="molecule type" value="Genomic_DNA"/>
</dbReference>
<protein>
    <recommendedName>
        <fullName evidence="9">Cna protein B-type domain containing protein</fullName>
    </recommendedName>
</protein>
<proteinExistence type="predicted"/>
<dbReference type="AlphaFoldDB" id="A0A512J789"/>
<dbReference type="Gene3D" id="3.60.21.10">
    <property type="match status" value="1"/>
</dbReference>
<dbReference type="Pfam" id="PF16371">
    <property type="entry name" value="MetallophosN"/>
    <property type="match status" value="1"/>
</dbReference>
<name>A0A512J789_9HYPH</name>
<feature type="domain" description="Calcineurin-like phosphoesterase" evidence="2">
    <location>
        <begin position="190"/>
        <end position="351"/>
    </location>
</feature>
<dbReference type="OrthoDB" id="9784378at2"/>
<evidence type="ECO:0000313" key="5">
    <source>
        <dbReference type="EMBL" id="GEP05838.1"/>
    </source>
</evidence>
<evidence type="ECO:0000259" key="4">
    <source>
        <dbReference type="Pfam" id="PF16371"/>
    </source>
</evidence>
<dbReference type="Pfam" id="PF16370">
    <property type="entry name" value="MetallophosC"/>
    <property type="match status" value="1"/>
</dbReference>